<feature type="transmembrane region" description="Helical" evidence="2">
    <location>
        <begin position="137"/>
        <end position="154"/>
    </location>
</feature>
<keyword evidence="2" id="KW-0472">Membrane</keyword>
<feature type="non-terminal residue" evidence="3">
    <location>
        <position position="211"/>
    </location>
</feature>
<evidence type="ECO:0000313" key="3">
    <source>
        <dbReference type="EMBL" id="MFC0082356.1"/>
    </source>
</evidence>
<dbReference type="EMBL" id="JBHLYQ010000093">
    <property type="protein sequence ID" value="MFC0082356.1"/>
    <property type="molecule type" value="Genomic_DNA"/>
</dbReference>
<dbReference type="Proteomes" id="UP001589788">
    <property type="component" value="Unassembled WGS sequence"/>
</dbReference>
<proteinExistence type="predicted"/>
<keyword evidence="2" id="KW-1133">Transmembrane helix</keyword>
<sequence length="211" mass="22264">MSSREPSEGVVAILLVGLLVVVWAVVLVPGAVRRWREGRTADAVSAFHRLHRSLHRSQVRLGCPQPALHRLRTGRTAVLVRRAPGTSSGRVVLVRPDAAEGSGSRGGGARPTVRAAMARGRATASSEGEVVRRRRDVAIGLGSSVVLTALLGLLPPLHPLLVLAVVVLAALVGYVVLLVRLRSAEAGRSAGRARARRDERARRPVGSTPAA</sequence>
<dbReference type="RefSeq" id="WP_377789914.1">
    <property type="nucleotide sequence ID" value="NZ_JBHLYQ010000093.1"/>
</dbReference>
<evidence type="ECO:0000256" key="1">
    <source>
        <dbReference type="SAM" id="MobiDB-lite"/>
    </source>
</evidence>
<feature type="region of interest" description="Disordered" evidence="1">
    <location>
        <begin position="189"/>
        <end position="211"/>
    </location>
</feature>
<feature type="transmembrane region" description="Helical" evidence="2">
    <location>
        <begin position="12"/>
        <end position="32"/>
    </location>
</feature>
<protein>
    <recommendedName>
        <fullName evidence="5">Integral membrane protein</fullName>
    </recommendedName>
</protein>
<keyword evidence="4" id="KW-1185">Reference proteome</keyword>
<accession>A0ABV6C3U0</accession>
<evidence type="ECO:0000313" key="4">
    <source>
        <dbReference type="Proteomes" id="UP001589788"/>
    </source>
</evidence>
<reference evidence="3 4" key="1">
    <citation type="submission" date="2024-09" db="EMBL/GenBank/DDBJ databases">
        <authorList>
            <person name="Sun Q."/>
            <person name="Mori K."/>
        </authorList>
    </citation>
    <scope>NUCLEOTIDE SEQUENCE [LARGE SCALE GENOMIC DNA]</scope>
    <source>
        <strain evidence="3 4">JCM 15389</strain>
    </source>
</reference>
<evidence type="ECO:0008006" key="5">
    <source>
        <dbReference type="Google" id="ProtNLM"/>
    </source>
</evidence>
<evidence type="ECO:0000256" key="2">
    <source>
        <dbReference type="SAM" id="Phobius"/>
    </source>
</evidence>
<keyword evidence="2" id="KW-0812">Transmembrane</keyword>
<comment type="caution">
    <text evidence="3">The sequence shown here is derived from an EMBL/GenBank/DDBJ whole genome shotgun (WGS) entry which is preliminary data.</text>
</comment>
<organism evidence="3 4">
    <name type="scientific">Aciditerrimonas ferrireducens</name>
    <dbReference type="NCBI Taxonomy" id="667306"/>
    <lineage>
        <taxon>Bacteria</taxon>
        <taxon>Bacillati</taxon>
        <taxon>Actinomycetota</taxon>
        <taxon>Acidimicrobiia</taxon>
        <taxon>Acidimicrobiales</taxon>
        <taxon>Acidimicrobiaceae</taxon>
        <taxon>Aciditerrimonas</taxon>
    </lineage>
</organism>
<name>A0ABV6C3U0_9ACTN</name>
<feature type="transmembrane region" description="Helical" evidence="2">
    <location>
        <begin position="160"/>
        <end position="179"/>
    </location>
</feature>
<gene>
    <name evidence="3" type="ORF">ACFFRE_09395</name>
</gene>